<keyword evidence="2" id="KW-1185">Reference proteome</keyword>
<accession>A0A4R1YG37</accession>
<reference evidence="1 2" key="1">
    <citation type="submission" date="2019-03" db="EMBL/GenBank/DDBJ databases">
        <title>Genomic Encyclopedia of Type Strains, Phase IV (KMG-IV): sequencing the most valuable type-strain genomes for metagenomic binning, comparative biology and taxonomic classification.</title>
        <authorList>
            <person name="Goeker M."/>
        </authorList>
    </citation>
    <scope>NUCLEOTIDE SEQUENCE [LARGE SCALE GENOMIC DNA]</scope>
    <source>
        <strain evidence="1 2">DSM 21153</strain>
    </source>
</reference>
<comment type="caution">
    <text evidence="1">The sequence shown here is derived from an EMBL/GenBank/DDBJ whole genome shotgun (WGS) entry which is preliminary data.</text>
</comment>
<name>A0A4R1YG37_9RHOB</name>
<evidence type="ECO:0000313" key="2">
    <source>
        <dbReference type="Proteomes" id="UP000295277"/>
    </source>
</evidence>
<proteinExistence type="predicted"/>
<sequence>MTVGIARIVLGVCAVVAIGVSPAPALDFLEDTLLLDVHTGSNRSSAARGLRNGGFDLADGSRVAFWDWYTPRFPDLSLMLLTQVSADFGIIWGFGTGEQAPKYRIDPTLHLGFVYQSHPFEGATLSLKATYPVGGHLRESACVADYGDIAGVAPVNCRLAAGLLPPEDTLQHLLRMKGRSDARISLNLVIRF</sequence>
<organism evidence="1 2">
    <name type="scientific">Rhodovulum steppense</name>
    <dbReference type="NCBI Taxonomy" id="540251"/>
    <lineage>
        <taxon>Bacteria</taxon>
        <taxon>Pseudomonadati</taxon>
        <taxon>Pseudomonadota</taxon>
        <taxon>Alphaproteobacteria</taxon>
        <taxon>Rhodobacterales</taxon>
        <taxon>Paracoccaceae</taxon>
        <taxon>Rhodovulum</taxon>
    </lineage>
</organism>
<dbReference type="EMBL" id="SLVM01000044">
    <property type="protein sequence ID" value="TCM75066.1"/>
    <property type="molecule type" value="Genomic_DNA"/>
</dbReference>
<dbReference type="RefSeq" id="WP_132697111.1">
    <property type="nucleotide sequence ID" value="NZ_SLVM01000044.1"/>
</dbReference>
<dbReference type="AlphaFoldDB" id="A0A4R1YG37"/>
<dbReference type="OrthoDB" id="9806493at2"/>
<gene>
    <name evidence="1" type="ORF">EV216_14414</name>
</gene>
<evidence type="ECO:0000313" key="1">
    <source>
        <dbReference type="EMBL" id="TCM75066.1"/>
    </source>
</evidence>
<protein>
    <submittedName>
        <fullName evidence="1">Uncharacterized protein</fullName>
    </submittedName>
</protein>
<dbReference type="Proteomes" id="UP000295277">
    <property type="component" value="Unassembled WGS sequence"/>
</dbReference>